<reference evidence="3" key="2">
    <citation type="submission" date="2020-09" db="EMBL/GenBank/DDBJ databases">
        <authorList>
            <person name="Sun Q."/>
            <person name="Zhou Y."/>
        </authorList>
    </citation>
    <scope>NUCLEOTIDE SEQUENCE</scope>
    <source>
        <strain evidence="3">CGMCC 1.12181</strain>
    </source>
</reference>
<evidence type="ECO:0000313" key="3">
    <source>
        <dbReference type="EMBL" id="GGF97303.1"/>
    </source>
</evidence>
<feature type="transmembrane region" description="Helical" evidence="1">
    <location>
        <begin position="213"/>
        <end position="236"/>
    </location>
</feature>
<evidence type="ECO:0000313" key="4">
    <source>
        <dbReference type="Proteomes" id="UP000605253"/>
    </source>
</evidence>
<keyword evidence="1" id="KW-1133">Transmembrane helix</keyword>
<dbReference type="Proteomes" id="UP000605253">
    <property type="component" value="Unassembled WGS sequence"/>
</dbReference>
<dbReference type="EMBL" id="BMEO01000007">
    <property type="protein sequence ID" value="GGF97303.1"/>
    <property type="molecule type" value="Genomic_DNA"/>
</dbReference>
<dbReference type="RefSeq" id="WP_188365441.1">
    <property type="nucleotide sequence ID" value="NZ_BAABJF010000003.1"/>
</dbReference>
<keyword evidence="1" id="KW-0472">Membrane</keyword>
<feature type="transmembrane region" description="Helical" evidence="1">
    <location>
        <begin position="344"/>
        <end position="363"/>
    </location>
</feature>
<evidence type="ECO:0000256" key="1">
    <source>
        <dbReference type="SAM" id="Phobius"/>
    </source>
</evidence>
<feature type="domain" description="DUF4401" evidence="2">
    <location>
        <begin position="51"/>
        <end position="366"/>
    </location>
</feature>
<proteinExistence type="predicted"/>
<feature type="transmembrane region" description="Helical" evidence="1">
    <location>
        <begin position="168"/>
        <end position="201"/>
    </location>
</feature>
<keyword evidence="4" id="KW-1185">Reference proteome</keyword>
<feature type="transmembrane region" description="Helical" evidence="1">
    <location>
        <begin position="115"/>
        <end position="133"/>
    </location>
</feature>
<accession>A0A917CVH2</accession>
<feature type="transmembrane region" description="Helical" evidence="1">
    <location>
        <begin position="319"/>
        <end position="337"/>
    </location>
</feature>
<reference evidence="3" key="1">
    <citation type="journal article" date="2014" name="Int. J. Syst. Evol. Microbiol.">
        <title>Complete genome sequence of Corynebacterium casei LMG S-19264T (=DSM 44701T), isolated from a smear-ripened cheese.</title>
        <authorList>
            <consortium name="US DOE Joint Genome Institute (JGI-PGF)"/>
            <person name="Walter F."/>
            <person name="Albersmeier A."/>
            <person name="Kalinowski J."/>
            <person name="Ruckert C."/>
        </authorList>
    </citation>
    <scope>NUCLEOTIDE SEQUENCE</scope>
    <source>
        <strain evidence="3">CGMCC 1.12181</strain>
    </source>
</reference>
<sequence>MKQPYAINSAEQQIDTAAMQRDQLWRGLKQHNFTSQEACPDDPFLADDDDWITRVLQGVGGWFAAVFLLVSVSVLAFPIIEHPRLCGLLGLSMNLSAFHYYWLHKKSSGSYFLKQLFLVLSLAGQALVTYAVTDLMGWQHEALFWVLALYQFVLVLVMHDYVHRLMSALFAVTLIFWGHSLLLSTGVGSALLALAVVWLWLDKVGWQAEKIFYEPLAYAAALSLVGLNLQALSWYWQLGNQADGWLLAHGEFISGLLHIAAFGFFYRRLQQKDLLPQNRRDRLLMALVLFGLGILGFVIPGLSGAVLLLMLGFGVCQSQLMVLGVVSMLGFVSWYYYQLDTTLLNKAMLLVVLGGLLLLAAWFGRRPAGVLPVPRGKSAGGRIGVLVLTVLVTLLVVNAGIVQKQRLIQYGDLVFFELAPVDPRSLMQGDYMRLRFALANQIQASVRSEAEDSLPRFPNQGIVTADDRRVVQWQGFYRGQDLQADQYLLDLRWQGQQVRLATDAYFFEEGSAKTFEQAQYGGFRMNTSGDAVLVGLYDADLKLLIHSPTPAEN</sequence>
<feature type="transmembrane region" description="Helical" evidence="1">
    <location>
        <begin position="248"/>
        <end position="266"/>
    </location>
</feature>
<evidence type="ECO:0000259" key="2">
    <source>
        <dbReference type="Pfam" id="PF14351"/>
    </source>
</evidence>
<keyword evidence="1" id="KW-0812">Transmembrane</keyword>
<protein>
    <recommendedName>
        <fullName evidence="2">DUF4401 domain-containing protein</fullName>
    </recommendedName>
</protein>
<dbReference type="AlphaFoldDB" id="A0A917CVH2"/>
<dbReference type="InterPro" id="IPR025833">
    <property type="entry name" value="GDYXXLXY"/>
</dbReference>
<dbReference type="InterPro" id="IPR025513">
    <property type="entry name" value="DUF4401"/>
</dbReference>
<organism evidence="3 4">
    <name type="scientific">Marinicella pacifica</name>
    <dbReference type="NCBI Taxonomy" id="1171543"/>
    <lineage>
        <taxon>Bacteria</taxon>
        <taxon>Pseudomonadati</taxon>
        <taxon>Pseudomonadota</taxon>
        <taxon>Gammaproteobacteria</taxon>
        <taxon>Lysobacterales</taxon>
        <taxon>Marinicellaceae</taxon>
        <taxon>Marinicella</taxon>
    </lineage>
</organism>
<gene>
    <name evidence="3" type="ORF">GCM10011365_18400</name>
</gene>
<name>A0A917CVH2_9GAMM</name>
<dbReference type="Pfam" id="PF14351">
    <property type="entry name" value="DUF4401"/>
    <property type="match status" value="1"/>
</dbReference>
<feature type="transmembrane region" description="Helical" evidence="1">
    <location>
        <begin position="287"/>
        <end position="313"/>
    </location>
</feature>
<feature type="transmembrane region" description="Helical" evidence="1">
    <location>
        <begin position="142"/>
        <end position="162"/>
    </location>
</feature>
<comment type="caution">
    <text evidence="3">The sequence shown here is derived from an EMBL/GenBank/DDBJ whole genome shotgun (WGS) entry which is preliminary data.</text>
</comment>
<feature type="transmembrane region" description="Helical" evidence="1">
    <location>
        <begin position="59"/>
        <end position="78"/>
    </location>
</feature>
<feature type="transmembrane region" description="Helical" evidence="1">
    <location>
        <begin position="383"/>
        <end position="402"/>
    </location>
</feature>
<dbReference type="Pfam" id="PF14345">
    <property type="entry name" value="GDYXXLXY"/>
    <property type="match status" value="1"/>
</dbReference>